<protein>
    <recommendedName>
        <fullName evidence="3">Knr4/Smi1-like domain-containing protein</fullName>
    </recommendedName>
</protein>
<gene>
    <name evidence="1" type="ORF">GTG28_07595</name>
</gene>
<evidence type="ECO:0000313" key="2">
    <source>
        <dbReference type="Proteomes" id="UP000478571"/>
    </source>
</evidence>
<reference evidence="1 2" key="1">
    <citation type="submission" date="2020-01" db="EMBL/GenBank/DDBJ databases">
        <title>Draft Genome Sequence of Vibrio sp. strain OCN044, Isolated from a Healthy Coral at Palmyra Atoll.</title>
        <authorList>
            <person name="Videau P."/>
            <person name="Loughran R."/>
            <person name="Esquivel A."/>
            <person name="Deadmond M."/>
            <person name="Paddock B.E."/>
            <person name="Saw J.H."/>
            <person name="Ushijima B."/>
        </authorList>
    </citation>
    <scope>NUCLEOTIDE SEQUENCE [LARGE SCALE GENOMIC DNA]</scope>
    <source>
        <strain evidence="1 2">OCN044</strain>
    </source>
</reference>
<evidence type="ECO:0000313" key="1">
    <source>
        <dbReference type="EMBL" id="MYM59084.1"/>
    </source>
</evidence>
<dbReference type="EMBL" id="WWEU01000002">
    <property type="protein sequence ID" value="MYM59084.1"/>
    <property type="molecule type" value="Genomic_DNA"/>
</dbReference>
<dbReference type="AlphaFoldDB" id="A0A6L8LSJ0"/>
<comment type="caution">
    <text evidence="1">The sequence shown here is derived from an EMBL/GenBank/DDBJ whole genome shotgun (WGS) entry which is preliminary data.</text>
</comment>
<sequence length="138" mass="15863">MSKTLVLLCRKNLRSICKNLMVLSQKRIFSIDEKNESGVNKLIPISQMIEEQKYLDNVGENVFPIAWAEGGNYVVVDFDKNASIYFWDHEEPDNQTLLGSDVYDFLSKLKPFDPDSVELKEGQVESAWIDPDFLKSLK</sequence>
<dbReference type="Proteomes" id="UP000478571">
    <property type="component" value="Unassembled WGS sequence"/>
</dbReference>
<dbReference type="SUPFAM" id="SSF160631">
    <property type="entry name" value="SMI1/KNR4-like"/>
    <property type="match status" value="1"/>
</dbReference>
<keyword evidence="2" id="KW-1185">Reference proteome</keyword>
<dbReference type="RefSeq" id="WP_160928534.1">
    <property type="nucleotide sequence ID" value="NZ_WWEU01000002.1"/>
</dbReference>
<dbReference type="InterPro" id="IPR037883">
    <property type="entry name" value="Knr4/Smi1-like_sf"/>
</dbReference>
<dbReference type="Pfam" id="PF14568">
    <property type="entry name" value="SUKH_6"/>
    <property type="match status" value="1"/>
</dbReference>
<dbReference type="Gene3D" id="3.40.1580.10">
    <property type="entry name" value="SMI1/KNR4-like"/>
    <property type="match status" value="1"/>
</dbReference>
<evidence type="ECO:0008006" key="3">
    <source>
        <dbReference type="Google" id="ProtNLM"/>
    </source>
</evidence>
<organism evidence="1 2">
    <name type="scientific">Vibrio tetraodonis subsp. pristinus</name>
    <dbReference type="NCBI Taxonomy" id="2695891"/>
    <lineage>
        <taxon>Bacteria</taxon>
        <taxon>Pseudomonadati</taxon>
        <taxon>Pseudomonadota</taxon>
        <taxon>Gammaproteobacteria</taxon>
        <taxon>Vibrionales</taxon>
        <taxon>Vibrionaceae</taxon>
        <taxon>Vibrio</taxon>
    </lineage>
</organism>
<accession>A0A6L8LSJ0</accession>
<proteinExistence type="predicted"/>
<name>A0A6L8LSJ0_9VIBR</name>